<evidence type="ECO:0000313" key="2">
    <source>
        <dbReference type="EMBL" id="HJD32627.1"/>
    </source>
</evidence>
<name>A0A9D2R0H3_9FIRM</name>
<organism evidence="2 3">
    <name type="scientific">Candidatus Eisenbergiella stercorigallinarum</name>
    <dbReference type="NCBI Taxonomy" id="2838557"/>
    <lineage>
        <taxon>Bacteria</taxon>
        <taxon>Bacillati</taxon>
        <taxon>Bacillota</taxon>
        <taxon>Clostridia</taxon>
        <taxon>Lachnospirales</taxon>
        <taxon>Lachnospiraceae</taxon>
        <taxon>Eisenbergiella</taxon>
    </lineage>
</organism>
<dbReference type="EMBL" id="DWUW01000340">
    <property type="protein sequence ID" value="HJD32627.1"/>
    <property type="molecule type" value="Genomic_DNA"/>
</dbReference>
<dbReference type="Proteomes" id="UP000823851">
    <property type="component" value="Unassembled WGS sequence"/>
</dbReference>
<comment type="caution">
    <text evidence="2">The sequence shown here is derived from an EMBL/GenBank/DDBJ whole genome shotgun (WGS) entry which is preliminary data.</text>
</comment>
<gene>
    <name evidence="2" type="ORF">H9912_11920</name>
</gene>
<proteinExistence type="predicted"/>
<dbReference type="PROSITE" id="PS51257">
    <property type="entry name" value="PROKAR_LIPOPROTEIN"/>
    <property type="match status" value="1"/>
</dbReference>
<dbReference type="AlphaFoldDB" id="A0A9D2R0H3"/>
<evidence type="ECO:0000256" key="1">
    <source>
        <dbReference type="SAM" id="SignalP"/>
    </source>
</evidence>
<protein>
    <submittedName>
        <fullName evidence="2">Uncharacterized protein</fullName>
    </submittedName>
</protein>
<accession>A0A9D2R0H3</accession>
<reference evidence="2" key="2">
    <citation type="submission" date="2021-04" db="EMBL/GenBank/DDBJ databases">
        <authorList>
            <person name="Gilroy R."/>
        </authorList>
    </citation>
    <scope>NUCLEOTIDE SEQUENCE</scope>
    <source>
        <strain evidence="2">ChiHjej8B7-25341</strain>
    </source>
</reference>
<feature type="signal peptide" evidence="1">
    <location>
        <begin position="1"/>
        <end position="23"/>
    </location>
</feature>
<sequence>MKKKMAIVLSAILACSMSMGVMAAPSPSIQSEPIAQVVVSSSVAENSNTVAAQATGVNSSTSAVLAGTTFRTASGQTVDPAAVAMVVAPATAEQAQAAAASLAAAMVSSGTQVVNFTGRTGLSLTDSQGNLNVVNNVTVGLQTAAGEAVSQNGSVSVSFALADILGTTTLAEGETIQALYQRADGTWVAVPVVISNGALAIALPAFGGAVNVTFVVAKGVSADAVPAAAATSPNT</sequence>
<keyword evidence="1" id="KW-0732">Signal</keyword>
<reference evidence="2" key="1">
    <citation type="journal article" date="2021" name="PeerJ">
        <title>Extensive microbial diversity within the chicken gut microbiome revealed by metagenomics and culture.</title>
        <authorList>
            <person name="Gilroy R."/>
            <person name="Ravi A."/>
            <person name="Getino M."/>
            <person name="Pursley I."/>
            <person name="Horton D.L."/>
            <person name="Alikhan N.F."/>
            <person name="Baker D."/>
            <person name="Gharbi K."/>
            <person name="Hall N."/>
            <person name="Watson M."/>
            <person name="Adriaenssens E.M."/>
            <person name="Foster-Nyarko E."/>
            <person name="Jarju S."/>
            <person name="Secka A."/>
            <person name="Antonio M."/>
            <person name="Oren A."/>
            <person name="Chaudhuri R.R."/>
            <person name="La Ragione R."/>
            <person name="Hildebrand F."/>
            <person name="Pallen M.J."/>
        </authorList>
    </citation>
    <scope>NUCLEOTIDE SEQUENCE</scope>
    <source>
        <strain evidence="2">ChiHjej8B7-25341</strain>
    </source>
</reference>
<feature type="chain" id="PRO_5039110139" evidence="1">
    <location>
        <begin position="24"/>
        <end position="235"/>
    </location>
</feature>
<evidence type="ECO:0000313" key="3">
    <source>
        <dbReference type="Proteomes" id="UP000823851"/>
    </source>
</evidence>